<sequence>MLRNQPQFFKILVNLLLLIVQRDLVRGLDFTKKENIERKKKIETRETDLFKWQLCQPAIKYLKSCVSYSSSDFNLYGLRKLCEEEY</sequence>
<reference evidence="2" key="1">
    <citation type="submission" date="2019-12" db="EMBL/GenBank/DDBJ databases">
        <title>An insight into the sialome of adult female Ixodes ricinus ticks feeding for 6 days.</title>
        <authorList>
            <person name="Perner J."/>
            <person name="Ribeiro J.M.C."/>
        </authorList>
    </citation>
    <scope>NUCLEOTIDE SEQUENCE</scope>
    <source>
        <strain evidence="2">Semi-engorged</strain>
        <tissue evidence="2">Salivary glands</tissue>
    </source>
</reference>
<evidence type="ECO:0000313" key="2">
    <source>
        <dbReference type="EMBL" id="MXU85557.1"/>
    </source>
</evidence>
<proteinExistence type="predicted"/>
<organism evidence="2">
    <name type="scientific">Ixodes ricinus</name>
    <name type="common">Common tick</name>
    <name type="synonym">Acarus ricinus</name>
    <dbReference type="NCBI Taxonomy" id="34613"/>
    <lineage>
        <taxon>Eukaryota</taxon>
        <taxon>Metazoa</taxon>
        <taxon>Ecdysozoa</taxon>
        <taxon>Arthropoda</taxon>
        <taxon>Chelicerata</taxon>
        <taxon>Arachnida</taxon>
        <taxon>Acari</taxon>
        <taxon>Parasitiformes</taxon>
        <taxon>Ixodida</taxon>
        <taxon>Ixodoidea</taxon>
        <taxon>Ixodidae</taxon>
        <taxon>Ixodinae</taxon>
        <taxon>Ixodes</taxon>
    </lineage>
</organism>
<dbReference type="AlphaFoldDB" id="A0A6B0U8U2"/>
<protein>
    <submittedName>
        <fullName evidence="2">Putative secreted protein</fullName>
    </submittedName>
</protein>
<name>A0A6B0U8U2_IXORI</name>
<accession>A0A6B0U8U2</accession>
<feature type="signal peptide" evidence="1">
    <location>
        <begin position="1"/>
        <end position="27"/>
    </location>
</feature>
<evidence type="ECO:0000256" key="1">
    <source>
        <dbReference type="SAM" id="SignalP"/>
    </source>
</evidence>
<keyword evidence="1" id="KW-0732">Signal</keyword>
<dbReference type="EMBL" id="GIFC01003474">
    <property type="protein sequence ID" value="MXU85557.1"/>
    <property type="molecule type" value="Transcribed_RNA"/>
</dbReference>
<feature type="chain" id="PRO_5025480194" evidence="1">
    <location>
        <begin position="28"/>
        <end position="86"/>
    </location>
</feature>